<comment type="caution">
    <text evidence="1">The sequence shown here is derived from an EMBL/GenBank/DDBJ whole genome shotgun (WGS) entry which is preliminary data.</text>
</comment>
<sequence length="101" mass="11658">MHGSRITLDIPPKTTTNHFDSLLIVVLNWQGWNPNPNEQCSDPGLGRHELRPPFLNRQVVIKHLPWPSSKYTQVVFLHIKPREEEVVPSVDDFHFTDGLPE</sequence>
<organism evidence="1 2">
    <name type="scientific">Stephania japonica</name>
    <dbReference type="NCBI Taxonomy" id="461633"/>
    <lineage>
        <taxon>Eukaryota</taxon>
        <taxon>Viridiplantae</taxon>
        <taxon>Streptophyta</taxon>
        <taxon>Embryophyta</taxon>
        <taxon>Tracheophyta</taxon>
        <taxon>Spermatophyta</taxon>
        <taxon>Magnoliopsida</taxon>
        <taxon>Ranunculales</taxon>
        <taxon>Menispermaceae</taxon>
        <taxon>Menispermoideae</taxon>
        <taxon>Cissampelideae</taxon>
        <taxon>Stephania</taxon>
    </lineage>
</organism>
<name>A0AAP0PDY4_9MAGN</name>
<accession>A0AAP0PDY4</accession>
<evidence type="ECO:0000313" key="1">
    <source>
        <dbReference type="EMBL" id="KAK9137110.1"/>
    </source>
</evidence>
<gene>
    <name evidence="1" type="ORF">Sjap_007704</name>
</gene>
<evidence type="ECO:0000313" key="2">
    <source>
        <dbReference type="Proteomes" id="UP001417504"/>
    </source>
</evidence>
<keyword evidence="2" id="KW-1185">Reference proteome</keyword>
<dbReference type="AlphaFoldDB" id="A0AAP0PDY4"/>
<dbReference type="Proteomes" id="UP001417504">
    <property type="component" value="Unassembled WGS sequence"/>
</dbReference>
<protein>
    <submittedName>
        <fullName evidence="1">Uncharacterized protein</fullName>
    </submittedName>
</protein>
<reference evidence="1 2" key="1">
    <citation type="submission" date="2024-01" db="EMBL/GenBank/DDBJ databases">
        <title>Genome assemblies of Stephania.</title>
        <authorList>
            <person name="Yang L."/>
        </authorList>
    </citation>
    <scope>NUCLEOTIDE SEQUENCE [LARGE SCALE GENOMIC DNA]</scope>
    <source>
        <strain evidence="1">QJT</strain>
        <tissue evidence="1">Leaf</tissue>
    </source>
</reference>
<proteinExistence type="predicted"/>
<dbReference type="EMBL" id="JBBNAE010000003">
    <property type="protein sequence ID" value="KAK9137110.1"/>
    <property type="molecule type" value="Genomic_DNA"/>
</dbReference>